<organism evidence="1 2">
    <name type="scientific">Kitasatospora atroaurantiaca</name>
    <dbReference type="NCBI Taxonomy" id="285545"/>
    <lineage>
        <taxon>Bacteria</taxon>
        <taxon>Bacillati</taxon>
        <taxon>Actinomycetota</taxon>
        <taxon>Actinomycetes</taxon>
        <taxon>Kitasatosporales</taxon>
        <taxon>Streptomycetaceae</taxon>
        <taxon>Kitasatospora</taxon>
    </lineage>
</organism>
<keyword evidence="2" id="KW-1185">Reference proteome</keyword>
<evidence type="ECO:0000313" key="1">
    <source>
        <dbReference type="EMBL" id="TWE17179.1"/>
    </source>
</evidence>
<reference evidence="1 2" key="1">
    <citation type="submission" date="2019-06" db="EMBL/GenBank/DDBJ databases">
        <title>Sequencing the genomes of 1000 actinobacteria strains.</title>
        <authorList>
            <person name="Klenk H.-P."/>
        </authorList>
    </citation>
    <scope>NUCLEOTIDE SEQUENCE [LARGE SCALE GENOMIC DNA]</scope>
    <source>
        <strain evidence="1 2">DSM 41649</strain>
    </source>
</reference>
<dbReference type="Proteomes" id="UP000318416">
    <property type="component" value="Unassembled WGS sequence"/>
</dbReference>
<accession>A0A561ENP9</accession>
<gene>
    <name evidence="1" type="ORF">FB465_2186</name>
</gene>
<sequence length="147" mass="15960">MSLPLPFPQRSHFWWRDSAAGPSPLTSTLSWADHFVANERPILLPDLARERIELARVDLSDAVMTNLIRASNADLVLMVERLRGSLADMIRLQAMAPAAQAVLDSAEDADLAVAQRAELVLMVEGLRGALTDAVDEAARATGSRKAC</sequence>
<dbReference type="AlphaFoldDB" id="A0A561ENP9"/>
<protein>
    <submittedName>
        <fullName evidence="1">Uncharacterized protein</fullName>
    </submittedName>
</protein>
<evidence type="ECO:0000313" key="2">
    <source>
        <dbReference type="Proteomes" id="UP000318416"/>
    </source>
</evidence>
<dbReference type="EMBL" id="VIVR01000001">
    <property type="protein sequence ID" value="TWE17179.1"/>
    <property type="molecule type" value="Genomic_DNA"/>
</dbReference>
<comment type="caution">
    <text evidence="1">The sequence shown here is derived from an EMBL/GenBank/DDBJ whole genome shotgun (WGS) entry which is preliminary data.</text>
</comment>
<proteinExistence type="predicted"/>
<name>A0A561ENP9_9ACTN</name>